<protein>
    <submittedName>
        <fullName evidence="1">Uncharacterized protein</fullName>
    </submittedName>
</protein>
<dbReference type="EMBL" id="JAUCQJ010000001">
    <property type="protein sequence ID" value="MDQ8747845.1"/>
    <property type="molecule type" value="Genomic_DNA"/>
</dbReference>
<comment type="caution">
    <text evidence="1">The sequence shown here is derived from an EMBL/GenBank/DDBJ whole genome shotgun (WGS) entry which is preliminary data.</text>
</comment>
<proteinExistence type="predicted"/>
<dbReference type="Proteomes" id="UP001239265">
    <property type="component" value="Unassembled WGS sequence"/>
</dbReference>
<gene>
    <name evidence="1" type="ORF">QT385_04275</name>
</gene>
<organism evidence="1 2">
    <name type="scientific">Elizabethkingia miricola</name>
    <name type="common">Chryseobacterium miricola</name>
    <dbReference type="NCBI Taxonomy" id="172045"/>
    <lineage>
        <taxon>Bacteria</taxon>
        <taxon>Pseudomonadati</taxon>
        <taxon>Bacteroidota</taxon>
        <taxon>Flavobacteriia</taxon>
        <taxon>Flavobacteriales</taxon>
        <taxon>Weeksellaceae</taxon>
        <taxon>Elizabethkingia</taxon>
    </lineage>
</organism>
<dbReference type="AlphaFoldDB" id="A0ABD5B1P7"/>
<dbReference type="RefSeq" id="WP_309046219.1">
    <property type="nucleotide sequence ID" value="NZ_JAUCQJ010000001.1"/>
</dbReference>
<accession>A0ABD5B1P7</accession>
<sequence>MKYSREKLNSFSGETFDKSEYDSIAQELFKSVLEGKNVSLAEESFACSMIKLLRKDGTDELAFDISQIENCKNYRFKNTYLLYFSDLNGHKQIIDALGVISEKQKTLDVTFLENEYQTWKNFIKGKAQENNLIGYVARETEHQIKELHSYGSQSMLGSNYIKYLEKSLTLHGKYIYLTVKESFEEIGTTEINFNDGNDDFIIDSYSYVHTLFRHFAKSIKQHQRDKSYHFDQNIKFDNIPNFILELLKCHSTSLKSFNKQNIYFKFKGSYYAIWFRKLKKNLKGGTVSEFLRVQTLYPVENIEELEKIKKLKSEITNCGYEFFQ</sequence>
<name>A0ABD5B1P7_ELIMR</name>
<reference evidence="1 2" key="1">
    <citation type="submission" date="2023-06" db="EMBL/GenBank/DDBJ databases">
        <title>Nosocomial Elizabethkingia miricola genome.</title>
        <authorList>
            <person name="Morgado S."/>
            <person name="Fonseca E."/>
            <person name="Freitas F."/>
            <person name="Vicente A.C."/>
        </authorList>
    </citation>
    <scope>NUCLEOTIDE SEQUENCE [LARGE SCALE GENOMIC DNA]</scope>
    <source>
        <strain evidence="1 2">EM15</strain>
    </source>
</reference>
<evidence type="ECO:0000313" key="1">
    <source>
        <dbReference type="EMBL" id="MDQ8747845.1"/>
    </source>
</evidence>
<evidence type="ECO:0000313" key="2">
    <source>
        <dbReference type="Proteomes" id="UP001239265"/>
    </source>
</evidence>